<keyword evidence="1" id="KW-1133">Transmembrane helix</keyword>
<keyword evidence="1" id="KW-0812">Transmembrane</keyword>
<feature type="transmembrane region" description="Helical" evidence="1">
    <location>
        <begin position="268"/>
        <end position="288"/>
    </location>
</feature>
<feature type="transmembrane region" description="Helical" evidence="1">
    <location>
        <begin position="63"/>
        <end position="84"/>
    </location>
</feature>
<feature type="transmembrane region" description="Helical" evidence="1">
    <location>
        <begin position="243"/>
        <end position="262"/>
    </location>
</feature>
<dbReference type="EMBL" id="JAMQOQ010000002">
    <property type="protein sequence ID" value="MDS0293895.1"/>
    <property type="molecule type" value="Genomic_DNA"/>
</dbReference>
<sequence length="289" mass="30809">MMSATGDRALDAAVVRWEGEADPRLRTAFRHLVAGVFLAVGVALLALIGLTTYRSLAVGDGSAAVLLAVSLLFGGPFALFYLVAVRKRVSFSGMLPYELNLNPWYVLCSVPAALFLLFTVGLFPPLAYVYLLGAPLVWSAIAARDSAGEIDVETGTIRRDYGTASVADFGPRDVRRLRAHSSRGLGGYRLVRLRYDGPMVLSRPTLLLVPADDYPAVELALSDVESRDYGVEGRETSRAAKTFLVGFGLLFVAVAAGLVTAAGEAPRALMPAVLIASFGLLFVALAWLA</sequence>
<name>A0ABU2FZD4_9EURY</name>
<gene>
    <name evidence="2" type="ORF">NDI79_06890</name>
</gene>
<comment type="caution">
    <text evidence="2">The sequence shown here is derived from an EMBL/GenBank/DDBJ whole genome shotgun (WGS) entry which is preliminary data.</text>
</comment>
<dbReference type="Proteomes" id="UP001254813">
    <property type="component" value="Unassembled WGS sequence"/>
</dbReference>
<evidence type="ECO:0000313" key="3">
    <source>
        <dbReference type="Proteomes" id="UP001254813"/>
    </source>
</evidence>
<protein>
    <recommendedName>
        <fullName evidence="4">PH domain-containing protein</fullName>
    </recommendedName>
</protein>
<feature type="transmembrane region" description="Helical" evidence="1">
    <location>
        <begin position="32"/>
        <end position="51"/>
    </location>
</feature>
<keyword evidence="3" id="KW-1185">Reference proteome</keyword>
<evidence type="ECO:0000256" key="1">
    <source>
        <dbReference type="SAM" id="Phobius"/>
    </source>
</evidence>
<accession>A0ABU2FZD4</accession>
<proteinExistence type="predicted"/>
<evidence type="ECO:0008006" key="4">
    <source>
        <dbReference type="Google" id="ProtNLM"/>
    </source>
</evidence>
<reference evidence="2 3" key="1">
    <citation type="submission" date="2022-06" db="EMBL/GenBank/DDBJ databases">
        <title>Halogeometricum sp. a new haloarchaeum isolate from saline soil.</title>
        <authorList>
            <person name="Strakova D."/>
            <person name="Galisteo C."/>
            <person name="Sanchez-Porro C."/>
            <person name="Ventosa A."/>
        </authorList>
    </citation>
    <scope>NUCLEOTIDE SEQUENCE [LARGE SCALE GENOMIC DNA]</scope>
    <source>
        <strain evidence="3">S3BR25-2</strain>
    </source>
</reference>
<organism evidence="2 3">
    <name type="scientific">Halogeometricum luteum</name>
    <dbReference type="NCBI Taxonomy" id="2950537"/>
    <lineage>
        <taxon>Archaea</taxon>
        <taxon>Methanobacteriati</taxon>
        <taxon>Methanobacteriota</taxon>
        <taxon>Stenosarchaea group</taxon>
        <taxon>Halobacteria</taxon>
        <taxon>Halobacteriales</taxon>
        <taxon>Haloferacaceae</taxon>
        <taxon>Halogeometricum</taxon>
    </lineage>
</organism>
<feature type="transmembrane region" description="Helical" evidence="1">
    <location>
        <begin position="104"/>
        <end position="131"/>
    </location>
</feature>
<dbReference type="RefSeq" id="WP_310927750.1">
    <property type="nucleotide sequence ID" value="NZ_JAMQOQ010000002.1"/>
</dbReference>
<evidence type="ECO:0000313" key="2">
    <source>
        <dbReference type="EMBL" id="MDS0293895.1"/>
    </source>
</evidence>
<keyword evidence="1" id="KW-0472">Membrane</keyword>